<reference evidence="2" key="1">
    <citation type="submission" date="2015-08" db="EMBL/GenBank/DDBJ databases">
        <authorList>
            <person name="Varghese N."/>
        </authorList>
    </citation>
    <scope>NUCLEOTIDE SEQUENCE [LARGE SCALE GENOMIC DNA]</scope>
    <source>
        <strain evidence="2">JCM 18476</strain>
    </source>
</reference>
<dbReference type="OrthoDB" id="6107377at2"/>
<proteinExistence type="predicted"/>
<accession>A0A0K6ILT2</accession>
<dbReference type="EMBL" id="CYHG01000005">
    <property type="protein sequence ID" value="CUB04054.1"/>
    <property type="molecule type" value="Genomic_DNA"/>
</dbReference>
<keyword evidence="2" id="KW-1185">Reference proteome</keyword>
<evidence type="ECO:0000313" key="2">
    <source>
        <dbReference type="Proteomes" id="UP000182769"/>
    </source>
</evidence>
<dbReference type="AlphaFoldDB" id="A0A0K6ILT2"/>
<evidence type="ECO:0000313" key="1">
    <source>
        <dbReference type="EMBL" id="CUB04054.1"/>
    </source>
</evidence>
<name>A0A0K6ILT2_9GAMM</name>
<protein>
    <submittedName>
        <fullName evidence="1">Uncharacterized protein</fullName>
    </submittedName>
</protein>
<dbReference type="Proteomes" id="UP000182769">
    <property type="component" value="Unassembled WGS sequence"/>
</dbReference>
<organism evidence="1 2">
    <name type="scientific">Marinomonas fungiae</name>
    <dbReference type="NCBI Taxonomy" id="1137284"/>
    <lineage>
        <taxon>Bacteria</taxon>
        <taxon>Pseudomonadati</taxon>
        <taxon>Pseudomonadota</taxon>
        <taxon>Gammaproteobacteria</taxon>
        <taxon>Oceanospirillales</taxon>
        <taxon>Oceanospirillaceae</taxon>
        <taxon>Marinomonas</taxon>
    </lineage>
</organism>
<gene>
    <name evidence="1" type="ORF">Ga0061065_105146</name>
</gene>
<sequence length="82" mass="9396">MSIYSEVFAGNNIRVAEFKEGRYFNKADLLRASGQSPLQDSDTQYLDILEASKLVGFEKERLLEAMQLWAPHLCPQHTIEVH</sequence>
<dbReference type="RefSeq" id="WP_055463005.1">
    <property type="nucleotide sequence ID" value="NZ_CYHG01000005.1"/>
</dbReference>